<dbReference type="PANTHER" id="PTHR43767">
    <property type="entry name" value="LONG-CHAIN-FATTY-ACID--COA LIGASE"/>
    <property type="match status" value="1"/>
</dbReference>
<comment type="caution">
    <text evidence="3">The sequence shown here is derived from an EMBL/GenBank/DDBJ whole genome shotgun (WGS) entry which is preliminary data.</text>
</comment>
<dbReference type="InterPro" id="IPR020845">
    <property type="entry name" value="AMP-binding_CS"/>
</dbReference>
<dbReference type="Pfam" id="PF13193">
    <property type="entry name" value="AMP-binding_C"/>
    <property type="match status" value="1"/>
</dbReference>
<dbReference type="RefSeq" id="WP_160674120.1">
    <property type="nucleotide sequence ID" value="NZ_WTYN01000001.1"/>
</dbReference>
<feature type="domain" description="AMP-dependent synthetase/ligase" evidence="1">
    <location>
        <begin position="32"/>
        <end position="420"/>
    </location>
</feature>
<evidence type="ECO:0000259" key="2">
    <source>
        <dbReference type="Pfam" id="PF13193"/>
    </source>
</evidence>
<name>A0A844YGN3_9SPHN</name>
<keyword evidence="4" id="KW-1185">Reference proteome</keyword>
<evidence type="ECO:0000259" key="1">
    <source>
        <dbReference type="Pfam" id="PF00501"/>
    </source>
</evidence>
<evidence type="ECO:0000313" key="4">
    <source>
        <dbReference type="Proteomes" id="UP000445582"/>
    </source>
</evidence>
<dbReference type="Proteomes" id="UP000445582">
    <property type="component" value="Unassembled WGS sequence"/>
</dbReference>
<dbReference type="InterPro" id="IPR025110">
    <property type="entry name" value="AMP-bd_C"/>
</dbReference>
<dbReference type="GO" id="GO:0016877">
    <property type="term" value="F:ligase activity, forming carbon-sulfur bonds"/>
    <property type="evidence" value="ECO:0007669"/>
    <property type="project" value="UniProtKB-ARBA"/>
</dbReference>
<dbReference type="OrthoDB" id="9803968at2"/>
<dbReference type="AlphaFoldDB" id="A0A844YGN3"/>
<dbReference type="InterPro" id="IPR045851">
    <property type="entry name" value="AMP-bd_C_sf"/>
</dbReference>
<accession>A0A844YGN3</accession>
<evidence type="ECO:0000313" key="3">
    <source>
        <dbReference type="EMBL" id="MXO63082.1"/>
    </source>
</evidence>
<dbReference type="PROSITE" id="PS00455">
    <property type="entry name" value="AMP_BINDING"/>
    <property type="match status" value="1"/>
</dbReference>
<gene>
    <name evidence="3" type="ORF">GRI48_08670</name>
</gene>
<dbReference type="Pfam" id="PF00501">
    <property type="entry name" value="AMP-binding"/>
    <property type="match status" value="1"/>
</dbReference>
<reference evidence="3 4" key="1">
    <citation type="submission" date="2019-12" db="EMBL/GenBank/DDBJ databases">
        <title>Genomic-based taxomic classification of the family Erythrobacteraceae.</title>
        <authorList>
            <person name="Xu L."/>
        </authorList>
    </citation>
    <scope>NUCLEOTIDE SEQUENCE [LARGE SCALE GENOMIC DNA]</scope>
    <source>
        <strain evidence="3 4">MCCC 1A09965</strain>
    </source>
</reference>
<sequence length="564" mass="60707">MNVSKAHPSPATYGHPVPWATHFSPMTLPEMFARTVSRASGKRLLAFMGRDYSYADLYAEAQAFAADLLARGIEKGDRVGLFLPNVPIYVSAYYGAMMAGATVVNFSPLYTVEELRAQVADSGTRILVTVDVPALYQTAKKVLDGSQLETLIVGELAAMLPTLKRIGMKLLKRSDIARVEHGYGVVRWSDCVATRSPDVRPVDLEPEDIALLQYTGGTTGTPKGAMLSHANLSINAQQVAGLNPFGAPESEIFMGALPMFHVFANTALLNHAVVTGGAIAIVPRFDAGQVLATIEKTGATGFPGVPTMFQALLDHPKLDSTDLSSLKVCISGGAPLPAPVREKWESRTGVRLVEGYGLTESSGVVSANPYAGHRKPGTIGQVVMGTEILLLDKEDETRCAPDGEPGELAIHGPQIMQGYWNRPEASAQVFIEHEGKTWLRTGDVATVDGEGFLQIVDRIKDMIAVGGFKVFPSEVEKVLLEHPSVKEALVLGLPDNYHGEYPAAYVTLNDGAEETGEQLAQWLNARVGKHERVSGVTVREILPKTMIGKLDRKALKAEILGEEA</sequence>
<dbReference type="SUPFAM" id="SSF56801">
    <property type="entry name" value="Acetyl-CoA synthetase-like"/>
    <property type="match status" value="1"/>
</dbReference>
<protein>
    <submittedName>
        <fullName evidence="3">AMP-binding protein</fullName>
    </submittedName>
</protein>
<organism evidence="3 4">
    <name type="scientific">Qipengyuania oceanensis</name>
    <dbReference type="NCBI Taxonomy" id="1463597"/>
    <lineage>
        <taxon>Bacteria</taxon>
        <taxon>Pseudomonadati</taxon>
        <taxon>Pseudomonadota</taxon>
        <taxon>Alphaproteobacteria</taxon>
        <taxon>Sphingomonadales</taxon>
        <taxon>Erythrobacteraceae</taxon>
        <taxon>Qipengyuania</taxon>
    </lineage>
</organism>
<dbReference type="EMBL" id="WTYN01000001">
    <property type="protein sequence ID" value="MXO63082.1"/>
    <property type="molecule type" value="Genomic_DNA"/>
</dbReference>
<dbReference type="CDD" id="cd05936">
    <property type="entry name" value="FC-FACS_FadD_like"/>
    <property type="match status" value="1"/>
</dbReference>
<dbReference type="Gene3D" id="3.40.50.12780">
    <property type="entry name" value="N-terminal domain of ligase-like"/>
    <property type="match status" value="1"/>
</dbReference>
<proteinExistence type="predicted"/>
<dbReference type="InterPro" id="IPR000873">
    <property type="entry name" value="AMP-dep_synth/lig_dom"/>
</dbReference>
<feature type="domain" description="AMP-binding enzyme C-terminal" evidence="2">
    <location>
        <begin position="474"/>
        <end position="549"/>
    </location>
</feature>
<dbReference type="InterPro" id="IPR042099">
    <property type="entry name" value="ANL_N_sf"/>
</dbReference>
<dbReference type="PANTHER" id="PTHR43767:SF10">
    <property type="entry name" value="SURFACTIN SYNTHASE SUBUNIT 1"/>
    <property type="match status" value="1"/>
</dbReference>
<dbReference type="Gene3D" id="3.30.300.30">
    <property type="match status" value="1"/>
</dbReference>
<dbReference type="InterPro" id="IPR050237">
    <property type="entry name" value="ATP-dep_AMP-bd_enzyme"/>
</dbReference>